<dbReference type="Pfam" id="PF00775">
    <property type="entry name" value="Dioxygenase_C"/>
    <property type="match status" value="1"/>
</dbReference>
<keyword evidence="3" id="KW-0479">Metal-binding</keyword>
<evidence type="ECO:0000259" key="9">
    <source>
        <dbReference type="Pfam" id="PF04444"/>
    </source>
</evidence>
<feature type="domain" description="Catechol dioxygenase N-terminal" evidence="9">
    <location>
        <begin position="69"/>
        <end position="139"/>
    </location>
</feature>
<dbReference type="PANTHER" id="PTHR33711:SF7">
    <property type="entry name" value="INTRADIOL RING-CLEAVAGE DIOXYGENASES DOMAIN-CONTAINING PROTEIN-RELATED"/>
    <property type="match status" value="1"/>
</dbReference>
<comment type="caution">
    <text evidence="10">The sequence shown here is derived from an EMBL/GenBank/DDBJ whole genome shotgun (WGS) entry which is preliminary data.</text>
</comment>
<dbReference type="GO" id="GO:0009712">
    <property type="term" value="P:catechol-containing compound metabolic process"/>
    <property type="evidence" value="ECO:0007669"/>
    <property type="project" value="InterPro"/>
</dbReference>
<dbReference type="EMBL" id="JACHFM010000004">
    <property type="protein sequence ID" value="MBB5223660.1"/>
    <property type="molecule type" value="Genomic_DNA"/>
</dbReference>
<dbReference type="Gene3D" id="2.60.130.10">
    <property type="entry name" value="Aromatic compound dioxygenase"/>
    <property type="match status" value="1"/>
</dbReference>
<dbReference type="Proteomes" id="UP000549457">
    <property type="component" value="Unassembled WGS sequence"/>
</dbReference>
<evidence type="ECO:0000313" key="11">
    <source>
        <dbReference type="Proteomes" id="UP000549457"/>
    </source>
</evidence>
<organism evidence="10 11">
    <name type="scientific">Amaricoccus macauensis</name>
    <dbReference type="NCBI Taxonomy" id="57001"/>
    <lineage>
        <taxon>Bacteria</taxon>
        <taxon>Pseudomonadati</taxon>
        <taxon>Pseudomonadota</taxon>
        <taxon>Alphaproteobacteria</taxon>
        <taxon>Rhodobacterales</taxon>
        <taxon>Paracoccaceae</taxon>
        <taxon>Amaricoccus</taxon>
    </lineage>
</organism>
<evidence type="ECO:0000313" key="10">
    <source>
        <dbReference type="EMBL" id="MBB5223660.1"/>
    </source>
</evidence>
<protein>
    <submittedName>
        <fullName evidence="10">Catechol 1,2-dioxygenase</fullName>
        <ecNumber evidence="10">1.13.11.1</ecNumber>
    </submittedName>
</protein>
<evidence type="ECO:0000256" key="1">
    <source>
        <dbReference type="ARBA" id="ARBA00001965"/>
    </source>
</evidence>
<accession>A0A840SSC0</accession>
<keyword evidence="11" id="KW-1185">Reference proteome</keyword>
<dbReference type="Pfam" id="PF04444">
    <property type="entry name" value="Dioxygenase_N"/>
    <property type="match status" value="1"/>
</dbReference>
<name>A0A840SSC0_9RHOB</name>
<feature type="domain" description="Intradiol ring-cleavage dioxygenases" evidence="8">
    <location>
        <begin position="168"/>
        <end position="307"/>
    </location>
</feature>
<keyword evidence="5 10" id="KW-0560">Oxidoreductase</keyword>
<dbReference type="SUPFAM" id="SSF49482">
    <property type="entry name" value="Aromatic compound dioxygenase"/>
    <property type="match status" value="1"/>
</dbReference>
<evidence type="ECO:0000259" key="8">
    <source>
        <dbReference type="Pfam" id="PF00775"/>
    </source>
</evidence>
<feature type="region of interest" description="Disordered" evidence="7">
    <location>
        <begin position="1"/>
        <end position="39"/>
    </location>
</feature>
<feature type="compositionally biased region" description="Basic and acidic residues" evidence="7">
    <location>
        <begin position="9"/>
        <end position="25"/>
    </location>
</feature>
<dbReference type="AlphaFoldDB" id="A0A840SSC0"/>
<evidence type="ECO:0000256" key="7">
    <source>
        <dbReference type="SAM" id="MobiDB-lite"/>
    </source>
</evidence>
<dbReference type="InterPro" id="IPR050770">
    <property type="entry name" value="Intradiol_RC_Dioxygenase"/>
</dbReference>
<reference evidence="10 11" key="1">
    <citation type="submission" date="2020-08" db="EMBL/GenBank/DDBJ databases">
        <title>Genomic Encyclopedia of Type Strains, Phase IV (KMG-IV): sequencing the most valuable type-strain genomes for metagenomic binning, comparative biology and taxonomic classification.</title>
        <authorList>
            <person name="Goeker M."/>
        </authorList>
    </citation>
    <scope>NUCLEOTIDE SEQUENCE [LARGE SCALE GENOMIC DNA]</scope>
    <source>
        <strain evidence="10 11">DSM 101730</strain>
    </source>
</reference>
<evidence type="ECO:0000256" key="3">
    <source>
        <dbReference type="ARBA" id="ARBA00022723"/>
    </source>
</evidence>
<evidence type="ECO:0000256" key="5">
    <source>
        <dbReference type="ARBA" id="ARBA00023002"/>
    </source>
</evidence>
<dbReference type="EC" id="1.13.11.1" evidence="10"/>
<evidence type="ECO:0000256" key="6">
    <source>
        <dbReference type="ARBA" id="ARBA00023004"/>
    </source>
</evidence>
<dbReference type="InterPro" id="IPR000627">
    <property type="entry name" value="Intradiol_dOase_C"/>
</dbReference>
<evidence type="ECO:0000256" key="2">
    <source>
        <dbReference type="ARBA" id="ARBA00007825"/>
    </source>
</evidence>
<sequence>MLRAIDCTSFERHPAPSQTRDPREEAEADAPAGRGGQDMTATEAELPKIVESQATLTGIVLRAMANTNNPRLQEIMRSLVTHLHDFAREVRLSEREFDIGIDYLNRVGQATNDTHNEGILISDALGFSTLICLLNNGDDGATETDAALLGPFWRMHSPRTENGGSIVRCTTPGPALFAEIAVVDEAGQPIEGVDVDVWQASTVGLYENQDADQADMNLRGKFTTGADGKVTFRSVKPAGYPVPTDGPTGDLLRAQNRHPYRPAHVHLLGFKEGYKTLITQIFVDKDSNLESDVVFGVTRSLVGNFQEGQGPAPDGTDGPWYRLEHRLVMKPGKAELPVPPIK</sequence>
<dbReference type="GO" id="GO:0018576">
    <property type="term" value="F:catechol 1,2-dioxygenase activity"/>
    <property type="evidence" value="ECO:0007669"/>
    <property type="project" value="UniProtKB-EC"/>
</dbReference>
<dbReference type="InterPro" id="IPR015889">
    <property type="entry name" value="Intradiol_dOase_core"/>
</dbReference>
<gene>
    <name evidence="10" type="ORF">HNP73_003614</name>
</gene>
<dbReference type="PANTHER" id="PTHR33711">
    <property type="entry name" value="DIOXYGENASE, PUTATIVE (AFU_ORTHOLOGUE AFUA_2G02910)-RELATED"/>
    <property type="match status" value="1"/>
</dbReference>
<dbReference type="GO" id="GO:0008199">
    <property type="term" value="F:ferric iron binding"/>
    <property type="evidence" value="ECO:0007669"/>
    <property type="project" value="InterPro"/>
</dbReference>
<proteinExistence type="inferred from homology"/>
<comment type="cofactor">
    <cofactor evidence="1">
        <name>Fe(3+)</name>
        <dbReference type="ChEBI" id="CHEBI:29034"/>
    </cofactor>
</comment>
<keyword evidence="4 10" id="KW-0223">Dioxygenase</keyword>
<dbReference type="RefSeq" id="WP_246399935.1">
    <property type="nucleotide sequence ID" value="NZ_JACHFM010000004.1"/>
</dbReference>
<evidence type="ECO:0000256" key="4">
    <source>
        <dbReference type="ARBA" id="ARBA00022964"/>
    </source>
</evidence>
<comment type="similarity">
    <text evidence="2">Belongs to the intradiol ring-cleavage dioxygenase family.</text>
</comment>
<dbReference type="InterPro" id="IPR007535">
    <property type="entry name" value="Catechol_dOase_N"/>
</dbReference>
<keyword evidence="6" id="KW-0408">Iron</keyword>